<organism evidence="1 2">
    <name type="scientific">Psylliodes chrysocephalus</name>
    <dbReference type="NCBI Taxonomy" id="3402493"/>
    <lineage>
        <taxon>Eukaryota</taxon>
        <taxon>Metazoa</taxon>
        <taxon>Ecdysozoa</taxon>
        <taxon>Arthropoda</taxon>
        <taxon>Hexapoda</taxon>
        <taxon>Insecta</taxon>
        <taxon>Pterygota</taxon>
        <taxon>Neoptera</taxon>
        <taxon>Endopterygota</taxon>
        <taxon>Coleoptera</taxon>
        <taxon>Polyphaga</taxon>
        <taxon>Cucujiformia</taxon>
        <taxon>Chrysomeloidea</taxon>
        <taxon>Chrysomelidae</taxon>
        <taxon>Galerucinae</taxon>
        <taxon>Alticini</taxon>
        <taxon>Psylliodes</taxon>
    </lineage>
</organism>
<accession>A0A9P0GCA5</accession>
<evidence type="ECO:0000313" key="1">
    <source>
        <dbReference type="EMBL" id="CAH1104615.1"/>
    </source>
</evidence>
<evidence type="ECO:0000313" key="2">
    <source>
        <dbReference type="Proteomes" id="UP001153636"/>
    </source>
</evidence>
<dbReference type="EMBL" id="OV651829">
    <property type="protein sequence ID" value="CAH1104615.1"/>
    <property type="molecule type" value="Genomic_DNA"/>
</dbReference>
<protein>
    <submittedName>
        <fullName evidence="1">Uncharacterized protein</fullName>
    </submittedName>
</protein>
<dbReference type="PANTHER" id="PTHR47326:SF1">
    <property type="entry name" value="HTH PSQ-TYPE DOMAIN-CONTAINING PROTEIN"/>
    <property type="match status" value="1"/>
</dbReference>
<feature type="non-terminal residue" evidence="1">
    <location>
        <position position="1"/>
    </location>
</feature>
<keyword evidence="2" id="KW-1185">Reference proteome</keyword>
<gene>
    <name evidence="1" type="ORF">PSYICH_LOCUS5454</name>
</gene>
<dbReference type="PANTHER" id="PTHR47326">
    <property type="entry name" value="TRANSPOSABLE ELEMENT TC3 TRANSPOSASE-LIKE PROTEIN"/>
    <property type="match status" value="1"/>
</dbReference>
<proteinExistence type="predicted"/>
<dbReference type="GO" id="GO:0003676">
    <property type="term" value="F:nucleic acid binding"/>
    <property type="evidence" value="ECO:0007669"/>
    <property type="project" value="InterPro"/>
</dbReference>
<reference evidence="1" key="1">
    <citation type="submission" date="2022-01" db="EMBL/GenBank/DDBJ databases">
        <authorList>
            <person name="King R."/>
        </authorList>
    </citation>
    <scope>NUCLEOTIDE SEQUENCE</scope>
</reference>
<dbReference type="OrthoDB" id="6767711at2759"/>
<sequence length="102" mass="12309">YVLPVRQFLNDAFPCQWIGRRDPIEWPARSPDLTPLDFFLWGHLKSFVFKTKPDSIEDLRQRIITECSNIPREVFHNVRTEFENRLYYCLAQNGMHFEHLIK</sequence>
<dbReference type="Gene3D" id="3.30.420.10">
    <property type="entry name" value="Ribonuclease H-like superfamily/Ribonuclease H"/>
    <property type="match status" value="1"/>
</dbReference>
<dbReference type="AlphaFoldDB" id="A0A9P0GCA5"/>
<name>A0A9P0GCA5_9CUCU</name>
<dbReference type="InterPro" id="IPR036397">
    <property type="entry name" value="RNaseH_sf"/>
</dbReference>
<dbReference type="Proteomes" id="UP001153636">
    <property type="component" value="Chromosome 17"/>
</dbReference>